<evidence type="ECO:0000313" key="7">
    <source>
        <dbReference type="EMBL" id="KAA0941171.1"/>
    </source>
</evidence>
<dbReference type="PANTHER" id="PTHR23508:SF10">
    <property type="entry name" value="CARBOXYLIC ACID TRANSPORTER PROTEIN HOMOLOG"/>
    <property type="match status" value="1"/>
</dbReference>
<gene>
    <name evidence="7" type="ORF">FGF04_06960</name>
</gene>
<feature type="transmembrane region" description="Helical" evidence="5">
    <location>
        <begin position="93"/>
        <end position="113"/>
    </location>
</feature>
<feature type="transmembrane region" description="Helical" evidence="5">
    <location>
        <begin position="248"/>
        <end position="269"/>
    </location>
</feature>
<dbReference type="Gene3D" id="1.20.1250.20">
    <property type="entry name" value="MFS general substrate transporter like domains"/>
    <property type="match status" value="2"/>
</dbReference>
<protein>
    <submittedName>
        <fullName evidence="7">MFS transporter</fullName>
    </submittedName>
</protein>
<dbReference type="EMBL" id="VDFC01000019">
    <property type="protein sequence ID" value="KAA0941171.1"/>
    <property type="molecule type" value="Genomic_DNA"/>
</dbReference>
<feature type="transmembrane region" description="Helical" evidence="5">
    <location>
        <begin position="125"/>
        <end position="144"/>
    </location>
</feature>
<sequence length="452" mass="45334">MRHDEDTATGSGRAGVLASFRGMRFGVVGLAFLAVLLDGFDSASLSFVLPSLAEQWGIASADFTPAVVLTNIGVVLGYLASGRLAVRLGLRRMLIAGTVLFGVGSLATALVLPLQSLTALSTVRLVTGLGLGVVLPGAVSLATAHHPDRQRQSVSVTVTLGLAFGGTVAGVFGSSMLASVGATGVFWIGGALPLLLAVVMGRWLPAAPVPVAVEGTVAADGTVAVSGADSSAGAAREARVGALFAPGLRAATVLLWIFAFLVFIASYTLQSWVPTLLTGYGFSASQAPIGLAFLSFGGVVGGIVLLLLSARRGIRFALMVMPVIGAVSMVAAATVGTDHTALLLALAGSGAGVTASQIGQLTLAVAMYPAATRTAGVGWAAALGRVGSIVGPATAGVLLALSLPGDDIVLLTAIPVVVAAASAAVLWRLPHAADRTDGAADTEREEREVTAR</sequence>
<feature type="domain" description="Major facilitator superfamily (MFS) profile" evidence="6">
    <location>
        <begin position="27"/>
        <end position="431"/>
    </location>
</feature>
<name>A0A5B0BI51_9ACTN</name>
<feature type="transmembrane region" description="Helical" evidence="5">
    <location>
        <begin position="156"/>
        <end position="178"/>
    </location>
</feature>
<feature type="transmembrane region" description="Helical" evidence="5">
    <location>
        <begin position="408"/>
        <end position="427"/>
    </location>
</feature>
<keyword evidence="2 5" id="KW-0812">Transmembrane</keyword>
<feature type="transmembrane region" description="Helical" evidence="5">
    <location>
        <begin position="289"/>
        <end position="309"/>
    </location>
</feature>
<evidence type="ECO:0000256" key="3">
    <source>
        <dbReference type="ARBA" id="ARBA00022989"/>
    </source>
</evidence>
<dbReference type="PRINTS" id="PR00173">
    <property type="entry name" value="EDTRNSPORT"/>
</dbReference>
<dbReference type="RefSeq" id="WP_149510365.1">
    <property type="nucleotide sequence ID" value="NZ_VDFC01000019.1"/>
</dbReference>
<keyword evidence="8" id="KW-1185">Reference proteome</keyword>
<comment type="subcellular location">
    <subcellularLocation>
        <location evidence="1">Cell membrane</location>
        <topology evidence="1">Multi-pass membrane protein</topology>
    </subcellularLocation>
</comment>
<dbReference type="InterPro" id="IPR036259">
    <property type="entry name" value="MFS_trans_sf"/>
</dbReference>
<dbReference type="AlphaFoldDB" id="A0A5B0BI51"/>
<dbReference type="PANTHER" id="PTHR23508">
    <property type="entry name" value="CARBOXYLIC ACID TRANSPORTER PROTEIN HOMOLOG"/>
    <property type="match status" value="1"/>
</dbReference>
<dbReference type="InterPro" id="IPR011701">
    <property type="entry name" value="MFS"/>
</dbReference>
<evidence type="ECO:0000256" key="5">
    <source>
        <dbReference type="SAM" id="Phobius"/>
    </source>
</evidence>
<feature type="transmembrane region" description="Helical" evidence="5">
    <location>
        <begin position="316"/>
        <end position="335"/>
    </location>
</feature>
<dbReference type="OrthoDB" id="9109650at2"/>
<dbReference type="GO" id="GO:0005886">
    <property type="term" value="C:plasma membrane"/>
    <property type="evidence" value="ECO:0007669"/>
    <property type="project" value="UniProtKB-SubCell"/>
</dbReference>
<evidence type="ECO:0000313" key="8">
    <source>
        <dbReference type="Proteomes" id="UP000324965"/>
    </source>
</evidence>
<evidence type="ECO:0000259" key="6">
    <source>
        <dbReference type="PROSITE" id="PS50850"/>
    </source>
</evidence>
<dbReference type="Pfam" id="PF07690">
    <property type="entry name" value="MFS_1"/>
    <property type="match status" value="1"/>
</dbReference>
<dbReference type="InterPro" id="IPR020846">
    <property type="entry name" value="MFS_dom"/>
</dbReference>
<dbReference type="GO" id="GO:0046943">
    <property type="term" value="F:carboxylic acid transmembrane transporter activity"/>
    <property type="evidence" value="ECO:0007669"/>
    <property type="project" value="TreeGrafter"/>
</dbReference>
<evidence type="ECO:0000256" key="4">
    <source>
        <dbReference type="ARBA" id="ARBA00023136"/>
    </source>
</evidence>
<keyword evidence="3 5" id="KW-1133">Transmembrane helix</keyword>
<evidence type="ECO:0000256" key="2">
    <source>
        <dbReference type="ARBA" id="ARBA00022692"/>
    </source>
</evidence>
<organism evidence="7 8">
    <name type="scientific">Streptomyces apricus</name>
    <dbReference type="NCBI Taxonomy" id="1828112"/>
    <lineage>
        <taxon>Bacteria</taxon>
        <taxon>Bacillati</taxon>
        <taxon>Actinomycetota</taxon>
        <taxon>Actinomycetes</taxon>
        <taxon>Kitasatosporales</taxon>
        <taxon>Streptomycetaceae</taxon>
        <taxon>Streptomyces</taxon>
    </lineage>
</organism>
<keyword evidence="4 5" id="KW-0472">Membrane</keyword>
<proteinExistence type="predicted"/>
<dbReference type="PROSITE" id="PS50850">
    <property type="entry name" value="MFS"/>
    <property type="match status" value="1"/>
</dbReference>
<feature type="transmembrane region" description="Helical" evidence="5">
    <location>
        <begin position="184"/>
        <end position="204"/>
    </location>
</feature>
<feature type="transmembrane region" description="Helical" evidence="5">
    <location>
        <begin position="341"/>
        <end position="365"/>
    </location>
</feature>
<dbReference type="Proteomes" id="UP000324965">
    <property type="component" value="Unassembled WGS sequence"/>
</dbReference>
<feature type="transmembrane region" description="Helical" evidence="5">
    <location>
        <begin position="63"/>
        <end position="81"/>
    </location>
</feature>
<feature type="transmembrane region" description="Helical" evidence="5">
    <location>
        <begin position="25"/>
        <end position="43"/>
    </location>
</feature>
<dbReference type="SUPFAM" id="SSF103473">
    <property type="entry name" value="MFS general substrate transporter"/>
    <property type="match status" value="1"/>
</dbReference>
<accession>A0A5B0BI51</accession>
<feature type="transmembrane region" description="Helical" evidence="5">
    <location>
        <begin position="377"/>
        <end position="402"/>
    </location>
</feature>
<reference evidence="7 8" key="1">
    <citation type="submission" date="2019-05" db="EMBL/GenBank/DDBJ databases">
        <authorList>
            <person name="Hariharan J."/>
            <person name="Choudoir M.J."/>
            <person name="Diebold P."/>
            <person name="Panke-Buisse K."/>
            <person name="Buckley D.H."/>
        </authorList>
    </citation>
    <scope>NUCLEOTIDE SEQUENCE [LARGE SCALE GENOMIC DNA]</scope>
    <source>
        <strain evidence="7 8">SUN51</strain>
    </source>
</reference>
<evidence type="ECO:0000256" key="1">
    <source>
        <dbReference type="ARBA" id="ARBA00004651"/>
    </source>
</evidence>
<comment type="caution">
    <text evidence="7">The sequence shown here is derived from an EMBL/GenBank/DDBJ whole genome shotgun (WGS) entry which is preliminary data.</text>
</comment>